<organism evidence="3 4">
    <name type="scientific">Striga asiatica</name>
    <name type="common">Asiatic witchweed</name>
    <name type="synonym">Buchnera asiatica</name>
    <dbReference type="NCBI Taxonomy" id="4170"/>
    <lineage>
        <taxon>Eukaryota</taxon>
        <taxon>Viridiplantae</taxon>
        <taxon>Streptophyta</taxon>
        <taxon>Embryophyta</taxon>
        <taxon>Tracheophyta</taxon>
        <taxon>Spermatophyta</taxon>
        <taxon>Magnoliopsida</taxon>
        <taxon>eudicotyledons</taxon>
        <taxon>Gunneridae</taxon>
        <taxon>Pentapetalae</taxon>
        <taxon>asterids</taxon>
        <taxon>lamiids</taxon>
        <taxon>Lamiales</taxon>
        <taxon>Orobanchaceae</taxon>
        <taxon>Buchnereae</taxon>
        <taxon>Striga</taxon>
    </lineage>
</organism>
<feature type="chain" id="PRO_5023145787" evidence="2">
    <location>
        <begin position="21"/>
        <end position="307"/>
    </location>
</feature>
<evidence type="ECO:0000313" key="4">
    <source>
        <dbReference type="Proteomes" id="UP000325081"/>
    </source>
</evidence>
<evidence type="ECO:0000256" key="2">
    <source>
        <dbReference type="SAM" id="SignalP"/>
    </source>
</evidence>
<evidence type="ECO:0000313" key="3">
    <source>
        <dbReference type="EMBL" id="GER29615.1"/>
    </source>
</evidence>
<dbReference type="AlphaFoldDB" id="A0A5A7P9U0"/>
<feature type="signal peptide" evidence="2">
    <location>
        <begin position="1"/>
        <end position="20"/>
    </location>
</feature>
<name>A0A5A7P9U0_STRAF</name>
<dbReference type="EMBL" id="BKCP01004113">
    <property type="protein sequence ID" value="GER29615.1"/>
    <property type="molecule type" value="Genomic_DNA"/>
</dbReference>
<gene>
    <name evidence="3" type="ORF">STAS_05490</name>
</gene>
<reference evidence="4" key="1">
    <citation type="journal article" date="2019" name="Curr. Biol.">
        <title>Genome Sequence of Striga asiatica Provides Insight into the Evolution of Plant Parasitism.</title>
        <authorList>
            <person name="Yoshida S."/>
            <person name="Kim S."/>
            <person name="Wafula E.K."/>
            <person name="Tanskanen J."/>
            <person name="Kim Y.M."/>
            <person name="Honaas L."/>
            <person name="Yang Z."/>
            <person name="Spallek T."/>
            <person name="Conn C.E."/>
            <person name="Ichihashi Y."/>
            <person name="Cheong K."/>
            <person name="Cui S."/>
            <person name="Der J.P."/>
            <person name="Gundlach H."/>
            <person name="Jiao Y."/>
            <person name="Hori C."/>
            <person name="Ishida J.K."/>
            <person name="Kasahara H."/>
            <person name="Kiba T."/>
            <person name="Kim M.S."/>
            <person name="Koo N."/>
            <person name="Laohavisit A."/>
            <person name="Lee Y.H."/>
            <person name="Lumba S."/>
            <person name="McCourt P."/>
            <person name="Mortimer J.C."/>
            <person name="Mutuku J.M."/>
            <person name="Nomura T."/>
            <person name="Sasaki-Sekimoto Y."/>
            <person name="Seto Y."/>
            <person name="Wang Y."/>
            <person name="Wakatake T."/>
            <person name="Sakakibara H."/>
            <person name="Demura T."/>
            <person name="Yamaguchi S."/>
            <person name="Yoneyama K."/>
            <person name="Manabe R.I."/>
            <person name="Nelson D.C."/>
            <person name="Schulman A.H."/>
            <person name="Timko M.P."/>
            <person name="dePamphilis C.W."/>
            <person name="Choi D."/>
            <person name="Shirasu K."/>
        </authorList>
    </citation>
    <scope>NUCLEOTIDE SEQUENCE [LARGE SCALE GENOMIC DNA]</scope>
    <source>
        <strain evidence="4">cv. UVA1</strain>
    </source>
</reference>
<feature type="region of interest" description="Disordered" evidence="1">
    <location>
        <begin position="155"/>
        <end position="246"/>
    </location>
</feature>
<keyword evidence="2" id="KW-0732">Signal</keyword>
<keyword evidence="4" id="KW-1185">Reference proteome</keyword>
<feature type="compositionally biased region" description="Basic residues" evidence="1">
    <location>
        <begin position="222"/>
        <end position="239"/>
    </location>
</feature>
<proteinExistence type="predicted"/>
<sequence>MELNGVSSFIIFLLLVTGLGRNTWEVGIELACIITTRYMEKVFVAHHEVSFFQHPSLSPLPHPRRYHLLPQHVIHDLLLLHPTSLEPILHFKKLIRKKFVASNTFTLASSQKRGKSSFIIYSSVREFRLIAPPRLVEVGVKIDQTLKIIFFRPSSTVNRRRPPPPAAATATENCRRRSRTQPGHAHSPSKKAPRAPAHRRPCSRAPPHEICAPVHLTVHASPKPRRNRHRVSRATRTRPRTSPAPVRIGIGCTARARAVRVCPCLSTRPRVPATRRAPVRDQRPATVYDQSRPAPVQAQPLHHLTET</sequence>
<feature type="compositionally biased region" description="Basic residues" evidence="1">
    <location>
        <begin position="187"/>
        <end position="202"/>
    </location>
</feature>
<accession>A0A5A7P9U0</accession>
<dbReference type="Proteomes" id="UP000325081">
    <property type="component" value="Unassembled WGS sequence"/>
</dbReference>
<feature type="region of interest" description="Disordered" evidence="1">
    <location>
        <begin position="273"/>
        <end position="307"/>
    </location>
</feature>
<evidence type="ECO:0000256" key="1">
    <source>
        <dbReference type="SAM" id="MobiDB-lite"/>
    </source>
</evidence>
<comment type="caution">
    <text evidence="3">The sequence shown here is derived from an EMBL/GenBank/DDBJ whole genome shotgun (WGS) entry which is preliminary data.</text>
</comment>
<protein>
    <submittedName>
        <fullName evidence="3">Uncharacterized protein</fullName>
    </submittedName>
</protein>